<keyword evidence="5" id="KW-0430">Lectin</keyword>
<evidence type="ECO:0000313" key="9">
    <source>
        <dbReference type="EMBL" id="SEP81436.1"/>
    </source>
</evidence>
<proteinExistence type="inferred from homology"/>
<evidence type="ECO:0000256" key="5">
    <source>
        <dbReference type="ARBA" id="ARBA00022734"/>
    </source>
</evidence>
<reference evidence="9 10" key="1">
    <citation type="submission" date="2016-10" db="EMBL/GenBank/DDBJ databases">
        <authorList>
            <person name="de Groot N.N."/>
        </authorList>
    </citation>
    <scope>NUCLEOTIDE SEQUENCE [LARGE SCALE GENOMIC DNA]</scope>
    <source>
        <strain evidence="9 10">A52C2</strain>
    </source>
</reference>
<dbReference type="STRING" id="1855383.SAMN05216548_101554"/>
<accession>A0A1H9AXG5</accession>
<comment type="subcellular location">
    <subcellularLocation>
        <location evidence="1">Membrane</location>
        <topology evidence="1">Single-pass membrane protein</topology>
    </subcellularLocation>
</comment>
<sequence>MRFVKTFAAAAALSVAAVALPGVAMADHWHHDNGGAVVGAGIAGLAAGALIGGAVANQPAPVYVAPPPAPVYVAPAPEVVYDAPPQWSGPWYRYCSAKYRSFDARSGTYLGVDGNRYLCE</sequence>
<dbReference type="OrthoDB" id="7889197at2"/>
<comment type="function">
    <text evidence="6">Has immunoglobulin-binding and hemagglutination properties, and can bind to mannose. Essential for virulence. May be involved in LPS biosynthesis or polysaccharide transport.</text>
</comment>
<feature type="transmembrane region" description="Helical" evidence="7">
    <location>
        <begin position="36"/>
        <end position="56"/>
    </location>
</feature>
<evidence type="ECO:0000313" key="10">
    <source>
        <dbReference type="Proteomes" id="UP000199647"/>
    </source>
</evidence>
<evidence type="ECO:0000256" key="7">
    <source>
        <dbReference type="SAM" id="Phobius"/>
    </source>
</evidence>
<protein>
    <recommendedName>
        <fullName evidence="3">Lectin-like protein BA14k</fullName>
    </recommendedName>
</protein>
<comment type="similarity">
    <text evidence="2">Belongs to the BA14k family.</text>
</comment>
<dbReference type="GO" id="GO:0030246">
    <property type="term" value="F:carbohydrate binding"/>
    <property type="evidence" value="ECO:0007669"/>
    <property type="project" value="UniProtKB-KW"/>
</dbReference>
<evidence type="ECO:0000256" key="4">
    <source>
        <dbReference type="ARBA" id="ARBA00022475"/>
    </source>
</evidence>
<dbReference type="GO" id="GO:0016020">
    <property type="term" value="C:membrane"/>
    <property type="evidence" value="ECO:0007669"/>
    <property type="project" value="UniProtKB-SubCell"/>
</dbReference>
<keyword evidence="7" id="KW-1133">Transmembrane helix</keyword>
<feature type="chain" id="PRO_5011537193" description="Lectin-like protein BA14k" evidence="8">
    <location>
        <begin position="27"/>
        <end position="120"/>
    </location>
</feature>
<evidence type="ECO:0000256" key="2">
    <source>
        <dbReference type="ARBA" id="ARBA00010270"/>
    </source>
</evidence>
<gene>
    <name evidence="9" type="ORF">SAMN05216548_101554</name>
</gene>
<evidence type="ECO:0000256" key="1">
    <source>
        <dbReference type="ARBA" id="ARBA00004167"/>
    </source>
</evidence>
<organism evidence="9 10">
    <name type="scientific">Faunimonas pinastri</name>
    <dbReference type="NCBI Taxonomy" id="1855383"/>
    <lineage>
        <taxon>Bacteria</taxon>
        <taxon>Pseudomonadati</taxon>
        <taxon>Pseudomonadota</taxon>
        <taxon>Alphaproteobacteria</taxon>
        <taxon>Hyphomicrobiales</taxon>
        <taxon>Afifellaceae</taxon>
        <taxon>Faunimonas</taxon>
    </lineage>
</organism>
<dbReference type="EMBL" id="FOFG01000001">
    <property type="protein sequence ID" value="SEP81436.1"/>
    <property type="molecule type" value="Genomic_DNA"/>
</dbReference>
<name>A0A1H9AXG5_9HYPH</name>
<keyword evidence="4" id="KW-1003">Cell membrane</keyword>
<evidence type="ECO:0000256" key="3">
    <source>
        <dbReference type="ARBA" id="ARBA00020552"/>
    </source>
</evidence>
<keyword evidence="10" id="KW-1185">Reference proteome</keyword>
<keyword evidence="7" id="KW-0812">Transmembrane</keyword>
<dbReference type="Proteomes" id="UP000199647">
    <property type="component" value="Unassembled WGS sequence"/>
</dbReference>
<keyword evidence="8" id="KW-0732">Signal</keyword>
<evidence type="ECO:0000256" key="6">
    <source>
        <dbReference type="ARBA" id="ARBA00025321"/>
    </source>
</evidence>
<keyword evidence="7" id="KW-0472">Membrane</keyword>
<evidence type="ECO:0000256" key="8">
    <source>
        <dbReference type="SAM" id="SignalP"/>
    </source>
</evidence>
<feature type="signal peptide" evidence="8">
    <location>
        <begin position="1"/>
        <end position="26"/>
    </location>
</feature>
<dbReference type="InterPro" id="IPR012413">
    <property type="entry name" value="BA14K"/>
</dbReference>
<dbReference type="AlphaFoldDB" id="A0A1H9AXG5"/>
<dbReference type="Pfam" id="PF07886">
    <property type="entry name" value="BA14K"/>
    <property type="match status" value="1"/>
</dbReference>